<evidence type="ECO:0000313" key="1">
    <source>
        <dbReference type="EMBL" id="KAK3735022.1"/>
    </source>
</evidence>
<accession>A0AAE0Y802</accession>
<proteinExistence type="predicted"/>
<dbReference type="Proteomes" id="UP001283361">
    <property type="component" value="Unassembled WGS sequence"/>
</dbReference>
<dbReference type="AlphaFoldDB" id="A0AAE0Y802"/>
<dbReference type="EMBL" id="JAWDGP010006830">
    <property type="protein sequence ID" value="KAK3735022.1"/>
    <property type="molecule type" value="Genomic_DNA"/>
</dbReference>
<reference evidence="1" key="1">
    <citation type="journal article" date="2023" name="G3 (Bethesda)">
        <title>A reference genome for the long-term kleptoplast-retaining sea slug Elysia crispata morphotype clarki.</title>
        <authorList>
            <person name="Eastman K.E."/>
            <person name="Pendleton A.L."/>
            <person name="Shaikh M.A."/>
            <person name="Suttiyut T."/>
            <person name="Ogas R."/>
            <person name="Tomko P."/>
            <person name="Gavelis G."/>
            <person name="Widhalm J.R."/>
            <person name="Wisecaver J.H."/>
        </authorList>
    </citation>
    <scope>NUCLEOTIDE SEQUENCE</scope>
    <source>
        <strain evidence="1">ECLA1</strain>
    </source>
</reference>
<gene>
    <name evidence="1" type="ORF">RRG08_001813</name>
</gene>
<evidence type="ECO:0000313" key="2">
    <source>
        <dbReference type="Proteomes" id="UP001283361"/>
    </source>
</evidence>
<protein>
    <submittedName>
        <fullName evidence="1">Uncharacterized protein</fullName>
    </submittedName>
</protein>
<sequence length="149" mass="16852">MPSARSLLSAQCNNRHQDYSYLNTRASSSTLLCSHRPFSSARSNIDTSTHLATRTDTRYCGRSESEPMTLTFCPLLGAIVRPLVDTRQYSIDFGRSTSRDDNLYYVIVTVVPSLWNLQQQPLCNRRAARAESHQLNRNSNNGIIQHTIC</sequence>
<keyword evidence="2" id="KW-1185">Reference proteome</keyword>
<organism evidence="1 2">
    <name type="scientific">Elysia crispata</name>
    <name type="common">lettuce slug</name>
    <dbReference type="NCBI Taxonomy" id="231223"/>
    <lineage>
        <taxon>Eukaryota</taxon>
        <taxon>Metazoa</taxon>
        <taxon>Spiralia</taxon>
        <taxon>Lophotrochozoa</taxon>
        <taxon>Mollusca</taxon>
        <taxon>Gastropoda</taxon>
        <taxon>Heterobranchia</taxon>
        <taxon>Euthyneura</taxon>
        <taxon>Panpulmonata</taxon>
        <taxon>Sacoglossa</taxon>
        <taxon>Placobranchoidea</taxon>
        <taxon>Plakobranchidae</taxon>
        <taxon>Elysia</taxon>
    </lineage>
</organism>
<name>A0AAE0Y802_9GAST</name>
<comment type="caution">
    <text evidence="1">The sequence shown here is derived from an EMBL/GenBank/DDBJ whole genome shotgun (WGS) entry which is preliminary data.</text>
</comment>